<evidence type="ECO:0000313" key="5">
    <source>
        <dbReference type="Proteomes" id="UP000789739"/>
    </source>
</evidence>
<sequence>MTRNLFFLLFLLAAISVINAIPHKLNRRTSVFGQCPLSPALPTFDATIVPDPVVGGQLATYNISGTAQTDFPDDAEIIILISDAFGQAPYDSPFGGDFCNIPGNPPCPIKAGTSFNRLFSSVQTPDGIPSTFTDTILIMQADTTTSTIACAVATVA</sequence>
<gene>
    <name evidence="4" type="ORF">PBRASI_LOCUS7516</name>
</gene>
<feature type="signal peptide" evidence="2">
    <location>
        <begin position="1"/>
        <end position="20"/>
    </location>
</feature>
<dbReference type="Proteomes" id="UP000789739">
    <property type="component" value="Unassembled WGS sequence"/>
</dbReference>
<accession>A0A9N9CCK7</accession>
<keyword evidence="2" id="KW-0732">Signal</keyword>
<reference evidence="4" key="1">
    <citation type="submission" date="2021-06" db="EMBL/GenBank/DDBJ databases">
        <authorList>
            <person name="Kallberg Y."/>
            <person name="Tangrot J."/>
            <person name="Rosling A."/>
        </authorList>
    </citation>
    <scope>NUCLEOTIDE SEQUENCE</scope>
    <source>
        <strain evidence="4">BR232B</strain>
    </source>
</reference>
<evidence type="ECO:0000256" key="1">
    <source>
        <dbReference type="ARBA" id="ARBA00016056"/>
    </source>
</evidence>
<dbReference type="OrthoDB" id="2322425at2759"/>
<organism evidence="4 5">
    <name type="scientific">Paraglomus brasilianum</name>
    <dbReference type="NCBI Taxonomy" id="144538"/>
    <lineage>
        <taxon>Eukaryota</taxon>
        <taxon>Fungi</taxon>
        <taxon>Fungi incertae sedis</taxon>
        <taxon>Mucoromycota</taxon>
        <taxon>Glomeromycotina</taxon>
        <taxon>Glomeromycetes</taxon>
        <taxon>Paraglomerales</taxon>
        <taxon>Paraglomeraceae</taxon>
        <taxon>Paraglomus</taxon>
    </lineage>
</organism>
<dbReference type="AlphaFoldDB" id="A0A9N9CCK7"/>
<proteinExistence type="predicted"/>
<keyword evidence="5" id="KW-1185">Reference proteome</keyword>
<evidence type="ECO:0000256" key="2">
    <source>
        <dbReference type="SAM" id="SignalP"/>
    </source>
</evidence>
<dbReference type="SUPFAM" id="SSF81296">
    <property type="entry name" value="E set domains"/>
    <property type="match status" value="1"/>
</dbReference>
<comment type="caution">
    <text evidence="4">The sequence shown here is derived from an EMBL/GenBank/DDBJ whole genome shotgun (WGS) entry which is preliminary data.</text>
</comment>
<dbReference type="InterPro" id="IPR014756">
    <property type="entry name" value="Ig_E-set"/>
</dbReference>
<dbReference type="Pfam" id="PF02221">
    <property type="entry name" value="E1_DerP2_DerF2"/>
    <property type="match status" value="1"/>
</dbReference>
<evidence type="ECO:0000313" key="4">
    <source>
        <dbReference type="EMBL" id="CAG8598635.1"/>
    </source>
</evidence>
<name>A0A9N9CCK7_9GLOM</name>
<dbReference type="EMBL" id="CAJVPI010001170">
    <property type="protein sequence ID" value="CAG8598635.1"/>
    <property type="molecule type" value="Genomic_DNA"/>
</dbReference>
<feature type="domain" description="MD-2-related lipid-recognition" evidence="3">
    <location>
        <begin position="42"/>
        <end position="155"/>
    </location>
</feature>
<evidence type="ECO:0000259" key="3">
    <source>
        <dbReference type="Pfam" id="PF02221"/>
    </source>
</evidence>
<protein>
    <recommendedName>
        <fullName evidence="1">Phosphatidylglycerol/phosphatidylinositol transfer protein</fullName>
    </recommendedName>
</protein>
<feature type="chain" id="PRO_5040139033" description="Phosphatidylglycerol/phosphatidylinositol transfer protein" evidence="2">
    <location>
        <begin position="21"/>
        <end position="156"/>
    </location>
</feature>
<dbReference type="InterPro" id="IPR003172">
    <property type="entry name" value="ML_dom"/>
</dbReference>